<keyword evidence="11 12" id="KW-0472">Membrane</keyword>
<dbReference type="FunCoup" id="E4WUX0">
    <property type="interactions" value="102"/>
</dbReference>
<keyword evidence="4" id="KW-0813">Transport</keyword>
<evidence type="ECO:0000256" key="5">
    <source>
        <dbReference type="ARBA" id="ARBA00022692"/>
    </source>
</evidence>
<evidence type="ECO:0000256" key="10">
    <source>
        <dbReference type="ARBA" id="ARBA00023128"/>
    </source>
</evidence>
<evidence type="ECO:0000256" key="8">
    <source>
        <dbReference type="ARBA" id="ARBA00022989"/>
    </source>
</evidence>
<keyword evidence="10" id="KW-0496">Mitochondrion</keyword>
<reference evidence="13" key="1">
    <citation type="journal article" date="2010" name="Science">
        <title>Plasticity of animal genome architecture unmasked by rapid evolution of a pelagic tunicate.</title>
        <authorList>
            <person name="Denoeud F."/>
            <person name="Henriet S."/>
            <person name="Mungpakdee S."/>
            <person name="Aury J.M."/>
            <person name="Da Silva C."/>
            <person name="Brinkmann H."/>
            <person name="Mikhaleva J."/>
            <person name="Olsen L.C."/>
            <person name="Jubin C."/>
            <person name="Canestro C."/>
            <person name="Bouquet J.M."/>
            <person name="Danks G."/>
            <person name="Poulain J."/>
            <person name="Campsteijn C."/>
            <person name="Adamski M."/>
            <person name="Cross I."/>
            <person name="Yadetie F."/>
            <person name="Muffato M."/>
            <person name="Louis A."/>
            <person name="Butcher S."/>
            <person name="Tsagkogeorga G."/>
            <person name="Konrad A."/>
            <person name="Singh S."/>
            <person name="Jensen M.F."/>
            <person name="Cong E.H."/>
            <person name="Eikeseth-Otteraa H."/>
            <person name="Noel B."/>
            <person name="Anthouard V."/>
            <person name="Porcel B.M."/>
            <person name="Kachouri-Lafond R."/>
            <person name="Nishino A."/>
            <person name="Ugolini M."/>
            <person name="Chourrout P."/>
            <person name="Nishida H."/>
            <person name="Aasland R."/>
            <person name="Huzurbazar S."/>
            <person name="Westhof E."/>
            <person name="Delsuc F."/>
            <person name="Lehrach H."/>
            <person name="Reinhardt R."/>
            <person name="Weissenbach J."/>
            <person name="Roy S.W."/>
            <person name="Artiguenave F."/>
            <person name="Postlethwait J.H."/>
            <person name="Manak J.R."/>
            <person name="Thompson E.M."/>
            <person name="Jaillon O."/>
            <person name="Du Pasquier L."/>
            <person name="Boudinot P."/>
            <person name="Liberles D.A."/>
            <person name="Volff J.N."/>
            <person name="Philippe H."/>
            <person name="Lenhard B."/>
            <person name="Roest Crollius H."/>
            <person name="Wincker P."/>
            <person name="Chourrout D."/>
        </authorList>
    </citation>
    <scope>NUCLEOTIDE SEQUENCE [LARGE SCALE GENOMIC DNA]</scope>
</reference>
<dbReference type="EMBL" id="FN654316">
    <property type="protein sequence ID" value="CBY31759.1"/>
    <property type="molecule type" value="Genomic_DNA"/>
</dbReference>
<keyword evidence="8 12" id="KW-1133">Transmembrane helix</keyword>
<evidence type="ECO:0000313" key="15">
    <source>
        <dbReference type="Proteomes" id="UP000001307"/>
    </source>
</evidence>
<evidence type="ECO:0000256" key="3">
    <source>
        <dbReference type="ARBA" id="ARBA00008444"/>
    </source>
</evidence>
<comment type="function">
    <text evidence="1">Essential component of the TIM23 complex, a complex that mediates the translocation of transit peptide-containing proteins across the mitochondrial inner membrane.</text>
</comment>
<dbReference type="Pfam" id="PF02466">
    <property type="entry name" value="Tim17"/>
    <property type="match status" value="1"/>
</dbReference>
<keyword evidence="15" id="KW-1185">Reference proteome</keyword>
<dbReference type="GO" id="GO:0005744">
    <property type="term" value="C:TIM23 mitochondrial import inner membrane translocase complex"/>
    <property type="evidence" value="ECO:0007669"/>
    <property type="project" value="TreeGrafter"/>
</dbReference>
<dbReference type="PANTHER" id="PTHR10485">
    <property type="entry name" value="MITOCHONDRIAL IMPORT INNER MEMBRANE TRANSLOCASE SUBUNIT TIM-17"/>
    <property type="match status" value="1"/>
</dbReference>
<keyword evidence="6" id="KW-0999">Mitochondrion inner membrane</keyword>
<dbReference type="Proteomes" id="UP000001307">
    <property type="component" value="Unassembled WGS sequence"/>
</dbReference>
<organism evidence="13">
    <name type="scientific">Oikopleura dioica</name>
    <name type="common">Tunicate</name>
    <dbReference type="NCBI Taxonomy" id="34765"/>
    <lineage>
        <taxon>Eukaryota</taxon>
        <taxon>Metazoa</taxon>
        <taxon>Chordata</taxon>
        <taxon>Tunicata</taxon>
        <taxon>Appendicularia</taxon>
        <taxon>Copelata</taxon>
        <taxon>Oikopleuridae</taxon>
        <taxon>Oikopleura</taxon>
    </lineage>
</organism>
<dbReference type="AlphaFoldDB" id="E4WUX0"/>
<dbReference type="Proteomes" id="UP000011014">
    <property type="component" value="Unassembled WGS sequence"/>
</dbReference>
<gene>
    <name evidence="13" type="ORF">GSOID_T00009425001</name>
    <name evidence="14" type="ORF">GSOID_T00028970001</name>
</gene>
<evidence type="ECO:0008006" key="16">
    <source>
        <dbReference type="Google" id="ProtNLM"/>
    </source>
</evidence>
<evidence type="ECO:0000256" key="7">
    <source>
        <dbReference type="ARBA" id="ARBA00022927"/>
    </source>
</evidence>
<comment type="subcellular location">
    <subcellularLocation>
        <location evidence="2">Mitochondrion inner membrane</location>
        <topology evidence="2">Multi-pass membrane protein</topology>
    </subcellularLocation>
</comment>
<protein>
    <recommendedName>
        <fullName evidence="16">Mitochondrial import inner membrane translocase subunit TIM17</fullName>
    </recommendedName>
</protein>
<feature type="transmembrane region" description="Helical" evidence="12">
    <location>
        <begin position="110"/>
        <end position="133"/>
    </location>
</feature>
<dbReference type="InParanoid" id="E4WUX0"/>
<evidence type="ECO:0000256" key="1">
    <source>
        <dbReference type="ARBA" id="ARBA00002959"/>
    </source>
</evidence>
<keyword evidence="5 12" id="KW-0812">Transmembrane</keyword>
<name>E4WUX0_OIKDI</name>
<evidence type="ECO:0000256" key="4">
    <source>
        <dbReference type="ARBA" id="ARBA00022448"/>
    </source>
</evidence>
<feature type="transmembrane region" description="Helical" evidence="12">
    <location>
        <begin position="27"/>
        <end position="45"/>
    </location>
</feature>
<sequence length="157" mass="16751">MVQGGGTRSDFTRDPCPWRLVEDMGGAYALGLTGGTVWNSGKSIWRREFRKMGRVVRQNAPKTGAAFAAWGFCFSMCDCTLIAIRRREDMMNSVIAGGTTGFVLAARQGIPVAMVSGAIGALLLALIEGGALVMNRFGTEMLKPVSPADTDAPKAFD</sequence>
<evidence type="ECO:0000313" key="14">
    <source>
        <dbReference type="EMBL" id="CBY31759.1"/>
    </source>
</evidence>
<evidence type="ECO:0000256" key="12">
    <source>
        <dbReference type="SAM" id="Phobius"/>
    </source>
</evidence>
<evidence type="ECO:0000256" key="2">
    <source>
        <dbReference type="ARBA" id="ARBA00004448"/>
    </source>
</evidence>
<dbReference type="OrthoDB" id="2261329at2759"/>
<dbReference type="PANTHER" id="PTHR10485:SF0">
    <property type="entry name" value="AT05822P-RELATED"/>
    <property type="match status" value="1"/>
</dbReference>
<proteinExistence type="inferred from homology"/>
<comment type="similarity">
    <text evidence="3">Belongs to the Tim17/Tim22/Tim23 family.</text>
</comment>
<evidence type="ECO:0000256" key="11">
    <source>
        <dbReference type="ARBA" id="ARBA00023136"/>
    </source>
</evidence>
<dbReference type="EMBL" id="FN653017">
    <property type="protein sequence ID" value="CBY21651.1"/>
    <property type="molecule type" value="Genomic_DNA"/>
</dbReference>
<keyword evidence="9" id="KW-0811">Translocation</keyword>
<evidence type="ECO:0000256" key="9">
    <source>
        <dbReference type="ARBA" id="ARBA00023010"/>
    </source>
</evidence>
<keyword evidence="7" id="KW-0653">Protein transport</keyword>
<dbReference type="GO" id="GO:0008320">
    <property type="term" value="F:protein transmembrane transporter activity"/>
    <property type="evidence" value="ECO:0007669"/>
    <property type="project" value="TreeGrafter"/>
</dbReference>
<evidence type="ECO:0000313" key="13">
    <source>
        <dbReference type="EMBL" id="CBY21651.1"/>
    </source>
</evidence>
<dbReference type="GO" id="GO:0030150">
    <property type="term" value="P:protein import into mitochondrial matrix"/>
    <property type="evidence" value="ECO:0007669"/>
    <property type="project" value="TreeGrafter"/>
</dbReference>
<accession>E4WUX0</accession>
<feature type="transmembrane region" description="Helical" evidence="12">
    <location>
        <begin position="65"/>
        <end position="84"/>
    </location>
</feature>
<evidence type="ECO:0000256" key="6">
    <source>
        <dbReference type="ARBA" id="ARBA00022792"/>
    </source>
</evidence>